<evidence type="ECO:0000256" key="1">
    <source>
        <dbReference type="ARBA" id="ARBA00004428"/>
    </source>
</evidence>
<name>A0AAU0K8A4_9ALPH</name>
<dbReference type="InterPro" id="IPR007622">
    <property type="entry name" value="Herpes_UL55"/>
</dbReference>
<dbReference type="GO" id="GO:0019058">
    <property type="term" value="P:viral life cycle"/>
    <property type="evidence" value="ECO:0007669"/>
    <property type="project" value="InterPro"/>
</dbReference>
<dbReference type="GO" id="GO:0044204">
    <property type="term" value="C:host cell nuclear matrix"/>
    <property type="evidence" value="ECO:0007669"/>
    <property type="project" value="UniProtKB-SubCell"/>
</dbReference>
<keyword evidence="4" id="KW-1048">Host nucleus</keyword>
<reference evidence="7" key="1">
    <citation type="submission" date="2024-06" db="EMBL/GenBank/DDBJ databases">
        <title>Multidecadal high mortality disease events in Australian domestic geese associated with an alphaherpesvirus, designated Anatid alphaherpesvirus 2.</title>
        <authorList>
            <person name="Kelly-Bosma M."/>
            <person name="Neave M.J."/>
        </authorList>
    </citation>
    <scope>NUCLEOTIDE SEQUENCE</scope>
    <source>
        <strain evidence="7">ACDP 22-00165</strain>
    </source>
</reference>
<sequence>MAKATGGSRSDLAVTAEYARSIPEVLQVVSPMPLDISCEPGPTSDTPIRSPSFLEPRYYTVRMKCRQKTTAHAYFMGLATDPSEEMTTAGAERIARLLNNQKLVMSIPNGADKCDAPFGHATLADHVEEDFFLKIEGIAYHCHCDDKFSSSCWKAAFGAAEKAAMVCRELRIARAARIV</sequence>
<protein>
    <submittedName>
        <fullName evidence="7">UL55 protein</fullName>
    </submittedName>
</protein>
<evidence type="ECO:0000256" key="3">
    <source>
        <dbReference type="ARBA" id="ARBA00009538"/>
    </source>
</evidence>
<keyword evidence="6" id="KW-0946">Virion</keyword>
<proteinExistence type="inferred from homology"/>
<dbReference type="GO" id="GO:0019033">
    <property type="term" value="C:viral tegument"/>
    <property type="evidence" value="ECO:0007669"/>
    <property type="project" value="UniProtKB-SubCell"/>
</dbReference>
<organism evidence="7">
    <name type="scientific">Anatid alphaherpesvirus 2</name>
    <dbReference type="NCBI Taxonomy" id="3080522"/>
    <lineage>
        <taxon>Viruses</taxon>
        <taxon>Duplodnaviria</taxon>
        <taxon>Heunggongvirae</taxon>
        <taxon>Peploviricota</taxon>
        <taxon>Herviviricetes</taxon>
        <taxon>Herpesvirales</taxon>
        <taxon>Orthoherpesviridae</taxon>
        <taxon>Alphaherpesvirinae</taxon>
    </lineage>
</organism>
<keyword evidence="5" id="KW-0920">Virion tegument</keyword>
<comment type="similarity">
    <text evidence="3">Belongs to the alphaherpesvirinae HHV-1 UL55 family.</text>
</comment>
<comment type="subcellular location">
    <subcellularLocation>
        <location evidence="1">Host nucleus matrix</location>
    </subcellularLocation>
    <subcellularLocation>
        <location evidence="2">Virion tegument</location>
    </subcellularLocation>
</comment>
<evidence type="ECO:0000313" key="7">
    <source>
        <dbReference type="EMBL" id="WOL23338.1"/>
    </source>
</evidence>
<evidence type="ECO:0000256" key="2">
    <source>
        <dbReference type="ARBA" id="ARBA00004535"/>
    </source>
</evidence>
<accession>A0AAU0K8A4</accession>
<evidence type="ECO:0000256" key="5">
    <source>
        <dbReference type="ARBA" id="ARBA00022580"/>
    </source>
</evidence>
<evidence type="ECO:0000256" key="4">
    <source>
        <dbReference type="ARBA" id="ARBA00022562"/>
    </source>
</evidence>
<evidence type="ECO:0000256" key="6">
    <source>
        <dbReference type="ARBA" id="ARBA00022844"/>
    </source>
</evidence>
<dbReference type="EMBL" id="OR540300">
    <property type="protein sequence ID" value="WOL23338.1"/>
    <property type="molecule type" value="Genomic_DNA"/>
</dbReference>
<dbReference type="Pfam" id="PF04537">
    <property type="entry name" value="Herpes_UL55"/>
    <property type="match status" value="1"/>
</dbReference>